<dbReference type="InterPro" id="IPR029045">
    <property type="entry name" value="ClpP/crotonase-like_dom_sf"/>
</dbReference>
<organism evidence="2 3">
    <name type="scientific">Pedococcus dokdonensis</name>
    <dbReference type="NCBI Taxonomy" id="443156"/>
    <lineage>
        <taxon>Bacteria</taxon>
        <taxon>Bacillati</taxon>
        <taxon>Actinomycetota</taxon>
        <taxon>Actinomycetes</taxon>
        <taxon>Micrococcales</taxon>
        <taxon>Intrasporangiaceae</taxon>
        <taxon>Pedococcus</taxon>
    </lineage>
</organism>
<dbReference type="GO" id="GO:0008236">
    <property type="term" value="F:serine-type peptidase activity"/>
    <property type="evidence" value="ECO:0007669"/>
    <property type="project" value="InterPro"/>
</dbReference>
<dbReference type="Pfam" id="PF03572">
    <property type="entry name" value="Peptidase_S41"/>
    <property type="match status" value="1"/>
</dbReference>
<reference evidence="3" key="1">
    <citation type="submission" date="2016-10" db="EMBL/GenBank/DDBJ databases">
        <authorList>
            <person name="Varghese N."/>
            <person name="Submissions S."/>
        </authorList>
    </citation>
    <scope>NUCLEOTIDE SEQUENCE [LARGE SCALE GENOMIC DNA]</scope>
    <source>
        <strain evidence="3">DSM 22329</strain>
    </source>
</reference>
<evidence type="ECO:0000313" key="3">
    <source>
        <dbReference type="Proteomes" id="UP000199077"/>
    </source>
</evidence>
<dbReference type="STRING" id="443156.SAMN04489867_1484"/>
<evidence type="ECO:0000313" key="2">
    <source>
        <dbReference type="EMBL" id="SDP12383.1"/>
    </source>
</evidence>
<dbReference type="SUPFAM" id="SSF52096">
    <property type="entry name" value="ClpP/crotonase"/>
    <property type="match status" value="1"/>
</dbReference>
<proteinExistence type="predicted"/>
<dbReference type="Pfam" id="PF11918">
    <property type="entry name" value="Peptidase_S41_N"/>
    <property type="match status" value="1"/>
</dbReference>
<dbReference type="GO" id="GO:0006508">
    <property type="term" value="P:proteolysis"/>
    <property type="evidence" value="ECO:0007669"/>
    <property type="project" value="InterPro"/>
</dbReference>
<gene>
    <name evidence="2" type="ORF">SAMN04489867_1484</name>
</gene>
<name>A0A1H0Q4T7_9MICO</name>
<dbReference type="EMBL" id="LT629711">
    <property type="protein sequence ID" value="SDP12383.1"/>
    <property type="molecule type" value="Genomic_DNA"/>
</dbReference>
<dbReference type="SMART" id="SM00245">
    <property type="entry name" value="TSPc"/>
    <property type="match status" value="1"/>
</dbReference>
<dbReference type="AlphaFoldDB" id="A0A1H0Q4T7"/>
<feature type="domain" description="Tail specific protease" evidence="1">
    <location>
        <begin position="79"/>
        <end position="282"/>
    </location>
</feature>
<dbReference type="PANTHER" id="PTHR11261">
    <property type="entry name" value="INTERPHOTORECEPTOR RETINOID-BINDING PROTEIN"/>
    <property type="match status" value="1"/>
</dbReference>
<accession>A0A1H0Q4T7</accession>
<dbReference type="PANTHER" id="PTHR11261:SF3">
    <property type="entry name" value="RETINOL-BINDING PROTEIN 3"/>
    <property type="match status" value="1"/>
</dbReference>
<dbReference type="Gene3D" id="3.30.750.44">
    <property type="match status" value="1"/>
</dbReference>
<dbReference type="InterPro" id="IPR005151">
    <property type="entry name" value="Tail-specific_protease"/>
</dbReference>
<evidence type="ECO:0000259" key="1">
    <source>
        <dbReference type="SMART" id="SM00245"/>
    </source>
</evidence>
<keyword evidence="3" id="KW-1185">Reference proteome</keyword>
<dbReference type="Proteomes" id="UP000199077">
    <property type="component" value="Chromosome I"/>
</dbReference>
<dbReference type="OrthoDB" id="6397760at2"/>
<dbReference type="CDD" id="cd07563">
    <property type="entry name" value="Peptidase_S41_IRBP"/>
    <property type="match status" value="1"/>
</dbReference>
<dbReference type="Gene3D" id="3.90.226.10">
    <property type="entry name" value="2-enoyl-CoA Hydratase, Chain A, domain 1"/>
    <property type="match status" value="1"/>
</dbReference>
<sequence length="296" mass="31264">MNPEEISTTVTAATRAIEDRYVFPERGVRVAAALRAHLQSGRYAACAGPEELAALVTADLHEAADDLHLRLLFHDEGAAGEEDQAVLEAFWADHDRRTAGGMRRIERLADNIALVEIGPVIGHPTTAGASIVAAMSLVADADALVLDARGCRGGSPDGVVLVLSHLFGSEPVRLSDIESREEGTRQFWTAAVVPGRRFGPDKPVVVLVGPETFSGGEGLAFDLQEQGRATIVGQPTRGGAHPRIGLVVHPQLELTLPIARSVSLTTGGNWECVGVQPDVVVPAGDALDAALDLLRH</sequence>
<protein>
    <submittedName>
        <fullName evidence="2">N-terminal domain of Peptidase_S41</fullName>
    </submittedName>
</protein>
<dbReference type="RefSeq" id="WP_091783545.1">
    <property type="nucleotide sequence ID" value="NZ_LT629711.1"/>
</dbReference>